<feature type="compositionally biased region" description="Basic residues" evidence="1">
    <location>
        <begin position="47"/>
        <end position="57"/>
    </location>
</feature>
<dbReference type="EMBL" id="JANPWB010000008">
    <property type="protein sequence ID" value="KAJ1166550.1"/>
    <property type="molecule type" value="Genomic_DNA"/>
</dbReference>
<gene>
    <name evidence="2" type="ORF">NDU88_006950</name>
</gene>
<name>A0AAV7SR52_PLEWA</name>
<proteinExistence type="predicted"/>
<feature type="region of interest" description="Disordered" evidence="1">
    <location>
        <begin position="47"/>
        <end position="141"/>
    </location>
</feature>
<feature type="compositionally biased region" description="Basic residues" evidence="1">
    <location>
        <begin position="1"/>
        <end position="11"/>
    </location>
</feature>
<reference evidence="2" key="1">
    <citation type="journal article" date="2022" name="bioRxiv">
        <title>Sequencing and chromosome-scale assembly of the giantPleurodeles waltlgenome.</title>
        <authorList>
            <person name="Brown T."/>
            <person name="Elewa A."/>
            <person name="Iarovenko S."/>
            <person name="Subramanian E."/>
            <person name="Araus A.J."/>
            <person name="Petzold A."/>
            <person name="Susuki M."/>
            <person name="Suzuki K.-i.T."/>
            <person name="Hayashi T."/>
            <person name="Toyoda A."/>
            <person name="Oliveira C."/>
            <person name="Osipova E."/>
            <person name="Leigh N.D."/>
            <person name="Simon A."/>
            <person name="Yun M.H."/>
        </authorList>
    </citation>
    <scope>NUCLEOTIDE SEQUENCE</scope>
    <source>
        <strain evidence="2">20211129_DDA</strain>
        <tissue evidence="2">Liver</tissue>
    </source>
</reference>
<accession>A0AAV7SR52</accession>
<evidence type="ECO:0000313" key="2">
    <source>
        <dbReference type="EMBL" id="KAJ1166550.1"/>
    </source>
</evidence>
<protein>
    <submittedName>
        <fullName evidence="2">Uncharacterized protein</fullName>
    </submittedName>
</protein>
<feature type="region of interest" description="Disordered" evidence="1">
    <location>
        <begin position="1"/>
        <end position="24"/>
    </location>
</feature>
<comment type="caution">
    <text evidence="2">The sequence shown here is derived from an EMBL/GenBank/DDBJ whole genome shotgun (WGS) entry which is preliminary data.</text>
</comment>
<feature type="compositionally biased region" description="Polar residues" evidence="1">
    <location>
        <begin position="132"/>
        <end position="141"/>
    </location>
</feature>
<dbReference type="Proteomes" id="UP001066276">
    <property type="component" value="Chromosome 4_2"/>
</dbReference>
<evidence type="ECO:0000256" key="1">
    <source>
        <dbReference type="SAM" id="MobiDB-lite"/>
    </source>
</evidence>
<keyword evidence="3" id="KW-1185">Reference proteome</keyword>
<feature type="compositionally biased region" description="Basic residues" evidence="1">
    <location>
        <begin position="78"/>
        <end position="91"/>
    </location>
</feature>
<sequence>MIRNRTTKPHLSRGLGCSGSGSGHNKNNLILIPASFQLRDASQFVKARRLRRPRSRDHNKMCGSLPGASRTALAAPPGRRKNAKYSTHRSQKCALHNPRAGLGEGNNGGGMSDLTSRGGKKERFGEGEGGCFSTTGRGERA</sequence>
<dbReference type="AlphaFoldDB" id="A0AAV7SR52"/>
<evidence type="ECO:0000313" key="3">
    <source>
        <dbReference type="Proteomes" id="UP001066276"/>
    </source>
</evidence>
<organism evidence="2 3">
    <name type="scientific">Pleurodeles waltl</name>
    <name type="common">Iberian ribbed newt</name>
    <dbReference type="NCBI Taxonomy" id="8319"/>
    <lineage>
        <taxon>Eukaryota</taxon>
        <taxon>Metazoa</taxon>
        <taxon>Chordata</taxon>
        <taxon>Craniata</taxon>
        <taxon>Vertebrata</taxon>
        <taxon>Euteleostomi</taxon>
        <taxon>Amphibia</taxon>
        <taxon>Batrachia</taxon>
        <taxon>Caudata</taxon>
        <taxon>Salamandroidea</taxon>
        <taxon>Salamandridae</taxon>
        <taxon>Pleurodelinae</taxon>
        <taxon>Pleurodeles</taxon>
    </lineage>
</organism>
<feature type="compositionally biased region" description="Gly residues" evidence="1">
    <location>
        <begin position="102"/>
        <end position="111"/>
    </location>
</feature>